<dbReference type="SUPFAM" id="SSF49265">
    <property type="entry name" value="Fibronectin type III"/>
    <property type="match status" value="1"/>
</dbReference>
<dbReference type="PROSITE" id="PS50853">
    <property type="entry name" value="FN3"/>
    <property type="match status" value="1"/>
</dbReference>
<dbReference type="PANTHER" id="PTHR46003:SF1">
    <property type="entry name" value="HOST CELL FACTOR"/>
    <property type="match status" value="1"/>
</dbReference>
<evidence type="ECO:0000256" key="4">
    <source>
        <dbReference type="ARBA" id="ARBA00022737"/>
    </source>
</evidence>
<dbReference type="InterPro" id="IPR059124">
    <property type="entry name" value="Kelch_HCF"/>
</dbReference>
<dbReference type="InterPro" id="IPR043536">
    <property type="entry name" value="HCF1/2"/>
</dbReference>
<keyword evidence="2" id="KW-0880">Kelch repeat</keyword>
<feature type="domain" description="Fibronectin type-III" evidence="9">
    <location>
        <begin position="351"/>
        <end position="447"/>
    </location>
</feature>
<keyword evidence="3" id="KW-0597">Phosphoprotein</keyword>
<keyword evidence="6" id="KW-0539">Nucleus</keyword>
<keyword evidence="7" id="KW-0131">Cell cycle</keyword>
<evidence type="ECO:0000256" key="3">
    <source>
        <dbReference type="ARBA" id="ARBA00022553"/>
    </source>
</evidence>
<dbReference type="EMBL" id="OA882497">
    <property type="protein sequence ID" value="CAD7275691.1"/>
    <property type="molecule type" value="Genomic_DNA"/>
</dbReference>
<evidence type="ECO:0000256" key="2">
    <source>
        <dbReference type="ARBA" id="ARBA00022441"/>
    </source>
</evidence>
<gene>
    <name evidence="10" type="ORF">NMOB1V02_LOCUS3480</name>
</gene>
<evidence type="ECO:0000256" key="7">
    <source>
        <dbReference type="ARBA" id="ARBA00023306"/>
    </source>
</evidence>
<dbReference type="GO" id="GO:0006338">
    <property type="term" value="P:chromatin remodeling"/>
    <property type="evidence" value="ECO:0007669"/>
    <property type="project" value="TreeGrafter"/>
</dbReference>
<keyword evidence="5" id="KW-0068">Autocatalytic cleavage</keyword>
<dbReference type="InterPro" id="IPR003961">
    <property type="entry name" value="FN3_dom"/>
</dbReference>
<dbReference type="EMBL" id="CAJPEX010000460">
    <property type="protein sequence ID" value="CAG0915843.1"/>
    <property type="molecule type" value="Genomic_DNA"/>
</dbReference>
<sequence length="678" mass="72625">MASTVLKWKRVKESAGPSPKPRHGHRAVAIKDLMIVFGGGNEGICEELHVYNSVTNQWFVPPVKGDIPPGCAAHGLVVDNTRILVFGGMIEYGRYSNDLYELQASRWEWKKLVTSPEKTPCPRLGHSFTLIGNHIYMFGGLANDSDDPEKNVPRYLNDFYSIELLNGTDVDDWVRVMPFGMPPSPRESHSAVAYVTKSGMSKLVIYGGMSGCRLGDLFVYEVDLGSWKKPVIGGMPPLPRSLHTATVIGPRMFVFGGWVPLVVEDPKGGVQEKEWKCTNTLASLNLETMSWEPLAMEVYDESLPRARAGHCAVSIRNRLYIWSGRDGYRKAWNFQVCCRDFWYLETEVPAAPSRVQLVKASSTCLEVSWKPVSNADGYLVECQKLSAPSLKSESDVKSNVDMKVKIEGFKAPKPAPQQPTIVTPQGVRLIPVQGSGSNVVKCNPPPKVVSSPLPVIAQQLPKVVRPASPKLPVTGQKVVSLGPSSILQPNAVFKTVQSPQGVQRIVRNVAPGSAAALGAKMVFVSSGSIANLGLASTKSITIAGGQSVPQGTKVVTLGNKPGSQTLILGGKPVTVQVTTGGGGKTVTVLQSQAGGSSPYLTSAVGEKKFVVVPQVVTSAASGSEQSSFSGSDSMMDMSSGADDGTGEEMDASGFSIPQVDGVGENCDDEDMFDFLSPP</sequence>
<evidence type="ECO:0000313" key="10">
    <source>
        <dbReference type="EMBL" id="CAD7275691.1"/>
    </source>
</evidence>
<dbReference type="InterPro" id="IPR015915">
    <property type="entry name" value="Kelch-typ_b-propeller"/>
</dbReference>
<dbReference type="Proteomes" id="UP000678499">
    <property type="component" value="Unassembled WGS sequence"/>
</dbReference>
<evidence type="ECO:0000313" key="11">
    <source>
        <dbReference type="Proteomes" id="UP000678499"/>
    </source>
</evidence>
<evidence type="ECO:0000256" key="5">
    <source>
        <dbReference type="ARBA" id="ARBA00022813"/>
    </source>
</evidence>
<evidence type="ECO:0000259" key="9">
    <source>
        <dbReference type="PROSITE" id="PS50853"/>
    </source>
</evidence>
<proteinExistence type="predicted"/>
<dbReference type="GO" id="GO:0035097">
    <property type="term" value="C:histone methyltransferase complex"/>
    <property type="evidence" value="ECO:0007669"/>
    <property type="project" value="TreeGrafter"/>
</dbReference>
<organism evidence="10">
    <name type="scientific">Notodromas monacha</name>
    <dbReference type="NCBI Taxonomy" id="399045"/>
    <lineage>
        <taxon>Eukaryota</taxon>
        <taxon>Metazoa</taxon>
        <taxon>Ecdysozoa</taxon>
        <taxon>Arthropoda</taxon>
        <taxon>Crustacea</taxon>
        <taxon>Oligostraca</taxon>
        <taxon>Ostracoda</taxon>
        <taxon>Podocopa</taxon>
        <taxon>Podocopida</taxon>
        <taxon>Cypridocopina</taxon>
        <taxon>Cypridoidea</taxon>
        <taxon>Cyprididae</taxon>
        <taxon>Notodromas</taxon>
    </lineage>
</organism>
<keyword evidence="11" id="KW-1185">Reference proteome</keyword>
<dbReference type="PANTHER" id="PTHR46003">
    <property type="entry name" value="HOST CELL FACTOR"/>
    <property type="match status" value="1"/>
</dbReference>
<dbReference type="SUPFAM" id="SSF117281">
    <property type="entry name" value="Kelch motif"/>
    <property type="match status" value="1"/>
</dbReference>
<dbReference type="AlphaFoldDB" id="A0A7R9BJK1"/>
<dbReference type="FunFam" id="2.120.10.80:FF:000015">
    <property type="entry name" value="host cell factor 1 isoform X1"/>
    <property type="match status" value="1"/>
</dbReference>
<dbReference type="Gene3D" id="6.10.250.2590">
    <property type="match status" value="1"/>
</dbReference>
<comment type="subcellular location">
    <subcellularLocation>
        <location evidence="1">Nucleus</location>
    </subcellularLocation>
</comment>
<feature type="region of interest" description="Disordered" evidence="8">
    <location>
        <begin position="621"/>
        <end position="678"/>
    </location>
</feature>
<evidence type="ECO:0000256" key="1">
    <source>
        <dbReference type="ARBA" id="ARBA00004123"/>
    </source>
</evidence>
<feature type="region of interest" description="Disordered" evidence="8">
    <location>
        <begin position="1"/>
        <end position="24"/>
    </location>
</feature>
<feature type="compositionally biased region" description="Low complexity" evidence="8">
    <location>
        <begin position="621"/>
        <end position="642"/>
    </location>
</feature>
<keyword evidence="4" id="KW-0677">Repeat</keyword>
<protein>
    <recommendedName>
        <fullName evidence="9">Fibronectin type-III domain-containing protein</fullName>
    </recommendedName>
</protein>
<name>A0A7R9BJK1_9CRUS</name>
<accession>A0A7R9BJK1</accession>
<dbReference type="OrthoDB" id="10001928at2759"/>
<reference evidence="10" key="1">
    <citation type="submission" date="2020-11" db="EMBL/GenBank/DDBJ databases">
        <authorList>
            <person name="Tran Van P."/>
        </authorList>
    </citation>
    <scope>NUCLEOTIDE SEQUENCE</scope>
</reference>
<dbReference type="GO" id="GO:0003713">
    <property type="term" value="F:transcription coactivator activity"/>
    <property type="evidence" value="ECO:0007669"/>
    <property type="project" value="TreeGrafter"/>
</dbReference>
<dbReference type="FunFam" id="2.120.10.80:FF:000008">
    <property type="entry name" value="host cell factor 1 isoform X1"/>
    <property type="match status" value="1"/>
</dbReference>
<evidence type="ECO:0000256" key="6">
    <source>
        <dbReference type="ARBA" id="ARBA00023242"/>
    </source>
</evidence>
<dbReference type="InterPro" id="IPR036116">
    <property type="entry name" value="FN3_sf"/>
</dbReference>
<dbReference type="Gene3D" id="2.120.10.80">
    <property type="entry name" value="Kelch-type beta propeller"/>
    <property type="match status" value="2"/>
</dbReference>
<dbReference type="Pfam" id="PF13854">
    <property type="entry name" value="Kelch_HCF"/>
    <property type="match status" value="1"/>
</dbReference>
<evidence type="ECO:0000256" key="8">
    <source>
        <dbReference type="SAM" id="MobiDB-lite"/>
    </source>
</evidence>